<sequence>MRAILRNPKHLGTGDMHMVYGQKPLNPTAEQPPAPEGEAAEGGEMRMHHNSNVNNNSPLITKDNRLQAPHPERISAS</sequence>
<evidence type="ECO:0000313" key="3">
    <source>
        <dbReference type="Proteomes" id="UP000287124"/>
    </source>
</evidence>
<dbReference type="Proteomes" id="UP000287124">
    <property type="component" value="Unassembled WGS sequence"/>
</dbReference>
<reference evidence="2 3" key="1">
    <citation type="submission" date="2017-06" db="EMBL/GenBank/DDBJ databases">
        <title>Comparative genomic analysis of Ambrosia Fusariam Clade fungi.</title>
        <authorList>
            <person name="Stajich J.E."/>
            <person name="Carrillo J."/>
            <person name="Kijimoto T."/>
            <person name="Eskalen A."/>
            <person name="O'Donnell K."/>
            <person name="Kasson M."/>
        </authorList>
    </citation>
    <scope>NUCLEOTIDE SEQUENCE [LARGE SCALE GENOMIC DNA]</scope>
    <source>
        <strain evidence="2 3">UCR1854</strain>
    </source>
</reference>
<gene>
    <name evidence="2" type="ORF">BHE90_007957</name>
</gene>
<accession>A0A430LPE3</accession>
<evidence type="ECO:0000256" key="1">
    <source>
        <dbReference type="SAM" id="MobiDB-lite"/>
    </source>
</evidence>
<feature type="compositionally biased region" description="Polar residues" evidence="1">
    <location>
        <begin position="50"/>
        <end position="59"/>
    </location>
</feature>
<comment type="caution">
    <text evidence="2">The sequence shown here is derived from an EMBL/GenBank/DDBJ whole genome shotgun (WGS) entry which is preliminary data.</text>
</comment>
<feature type="region of interest" description="Disordered" evidence="1">
    <location>
        <begin position="1"/>
        <end position="77"/>
    </location>
</feature>
<protein>
    <submittedName>
        <fullName evidence="2">Uncharacterized protein</fullName>
    </submittedName>
</protein>
<dbReference type="EMBL" id="MIKF01000117">
    <property type="protein sequence ID" value="RTE77575.1"/>
    <property type="molecule type" value="Genomic_DNA"/>
</dbReference>
<proteinExistence type="predicted"/>
<dbReference type="AlphaFoldDB" id="A0A430LPE3"/>
<evidence type="ECO:0000313" key="2">
    <source>
        <dbReference type="EMBL" id="RTE77575.1"/>
    </source>
</evidence>
<keyword evidence="3" id="KW-1185">Reference proteome</keyword>
<name>A0A430LPE3_9HYPO</name>
<organism evidence="2 3">
    <name type="scientific">Fusarium euwallaceae</name>
    <dbReference type="NCBI Taxonomy" id="1147111"/>
    <lineage>
        <taxon>Eukaryota</taxon>
        <taxon>Fungi</taxon>
        <taxon>Dikarya</taxon>
        <taxon>Ascomycota</taxon>
        <taxon>Pezizomycotina</taxon>
        <taxon>Sordariomycetes</taxon>
        <taxon>Hypocreomycetidae</taxon>
        <taxon>Hypocreales</taxon>
        <taxon>Nectriaceae</taxon>
        <taxon>Fusarium</taxon>
        <taxon>Fusarium solani species complex</taxon>
    </lineage>
</organism>
<feature type="compositionally biased region" description="Basic and acidic residues" evidence="1">
    <location>
        <begin position="62"/>
        <end position="77"/>
    </location>
</feature>